<evidence type="ECO:0000256" key="1">
    <source>
        <dbReference type="SAM" id="MobiDB-lite"/>
    </source>
</evidence>
<reference evidence="2" key="1">
    <citation type="journal article" date="2020" name="Cell">
        <title>Large-Scale Comparative Analyses of Tick Genomes Elucidate Their Genetic Diversity and Vector Capacities.</title>
        <authorList>
            <consortium name="Tick Genome and Microbiome Consortium (TIGMIC)"/>
            <person name="Jia N."/>
            <person name="Wang J."/>
            <person name="Shi W."/>
            <person name="Du L."/>
            <person name="Sun Y."/>
            <person name="Zhan W."/>
            <person name="Jiang J.F."/>
            <person name="Wang Q."/>
            <person name="Zhang B."/>
            <person name="Ji P."/>
            <person name="Bell-Sakyi L."/>
            <person name="Cui X.M."/>
            <person name="Yuan T.T."/>
            <person name="Jiang B.G."/>
            <person name="Yang W.F."/>
            <person name="Lam T.T."/>
            <person name="Chang Q.C."/>
            <person name="Ding S.J."/>
            <person name="Wang X.J."/>
            <person name="Zhu J.G."/>
            <person name="Ruan X.D."/>
            <person name="Zhao L."/>
            <person name="Wei J.T."/>
            <person name="Ye R.Z."/>
            <person name="Que T.C."/>
            <person name="Du C.H."/>
            <person name="Zhou Y.H."/>
            <person name="Cheng J.X."/>
            <person name="Dai P.F."/>
            <person name="Guo W.B."/>
            <person name="Han X.H."/>
            <person name="Huang E.J."/>
            <person name="Li L.F."/>
            <person name="Wei W."/>
            <person name="Gao Y.C."/>
            <person name="Liu J.Z."/>
            <person name="Shao H.Z."/>
            <person name="Wang X."/>
            <person name="Wang C.C."/>
            <person name="Yang T.C."/>
            <person name="Huo Q.B."/>
            <person name="Li W."/>
            <person name="Chen H.Y."/>
            <person name="Chen S.E."/>
            <person name="Zhou L.G."/>
            <person name="Ni X.B."/>
            <person name="Tian J.H."/>
            <person name="Sheng Y."/>
            <person name="Liu T."/>
            <person name="Pan Y.S."/>
            <person name="Xia L.Y."/>
            <person name="Li J."/>
            <person name="Zhao F."/>
            <person name="Cao W.C."/>
        </authorList>
    </citation>
    <scope>NUCLEOTIDE SEQUENCE</scope>
    <source>
        <strain evidence="2">Rmic-2018</strain>
    </source>
</reference>
<feature type="region of interest" description="Disordered" evidence="1">
    <location>
        <begin position="1"/>
        <end position="56"/>
    </location>
</feature>
<dbReference type="VEuPathDB" id="VectorBase:LOC119176937"/>
<organism evidence="2 3">
    <name type="scientific">Rhipicephalus microplus</name>
    <name type="common">Cattle tick</name>
    <name type="synonym">Boophilus microplus</name>
    <dbReference type="NCBI Taxonomy" id="6941"/>
    <lineage>
        <taxon>Eukaryota</taxon>
        <taxon>Metazoa</taxon>
        <taxon>Ecdysozoa</taxon>
        <taxon>Arthropoda</taxon>
        <taxon>Chelicerata</taxon>
        <taxon>Arachnida</taxon>
        <taxon>Acari</taxon>
        <taxon>Parasitiformes</taxon>
        <taxon>Ixodida</taxon>
        <taxon>Ixodoidea</taxon>
        <taxon>Ixodidae</taxon>
        <taxon>Rhipicephalinae</taxon>
        <taxon>Rhipicephalus</taxon>
        <taxon>Boophilus</taxon>
    </lineage>
</organism>
<feature type="compositionally biased region" description="Polar residues" evidence="1">
    <location>
        <begin position="33"/>
        <end position="42"/>
    </location>
</feature>
<reference evidence="2" key="2">
    <citation type="submission" date="2021-09" db="EMBL/GenBank/DDBJ databases">
        <authorList>
            <person name="Jia N."/>
            <person name="Wang J."/>
            <person name="Shi W."/>
            <person name="Du L."/>
            <person name="Sun Y."/>
            <person name="Zhan W."/>
            <person name="Jiang J."/>
            <person name="Wang Q."/>
            <person name="Zhang B."/>
            <person name="Ji P."/>
            <person name="Sakyi L.B."/>
            <person name="Cui X."/>
            <person name="Yuan T."/>
            <person name="Jiang B."/>
            <person name="Yang W."/>
            <person name="Lam T.T.-Y."/>
            <person name="Chang Q."/>
            <person name="Ding S."/>
            <person name="Wang X."/>
            <person name="Zhu J."/>
            <person name="Ruan X."/>
            <person name="Zhao L."/>
            <person name="Wei J."/>
            <person name="Que T."/>
            <person name="Du C."/>
            <person name="Cheng J."/>
            <person name="Dai P."/>
            <person name="Han X."/>
            <person name="Huang E."/>
            <person name="Gao Y."/>
            <person name="Liu J."/>
            <person name="Shao H."/>
            <person name="Ye R."/>
            <person name="Li L."/>
            <person name="Wei W."/>
            <person name="Wang X."/>
            <person name="Wang C."/>
            <person name="Huo Q."/>
            <person name="Li W."/>
            <person name="Guo W."/>
            <person name="Chen H."/>
            <person name="Chen S."/>
            <person name="Zhou L."/>
            <person name="Zhou L."/>
            <person name="Ni X."/>
            <person name="Tian J."/>
            <person name="Zhou Y."/>
            <person name="Sheng Y."/>
            <person name="Liu T."/>
            <person name="Pan Y."/>
            <person name="Xia L."/>
            <person name="Li J."/>
            <person name="Zhao F."/>
            <person name="Cao W."/>
        </authorList>
    </citation>
    <scope>NUCLEOTIDE SEQUENCE</scope>
    <source>
        <strain evidence="2">Rmic-2018</strain>
        <tissue evidence="2">Larvae</tissue>
    </source>
</reference>
<feature type="region of interest" description="Disordered" evidence="1">
    <location>
        <begin position="84"/>
        <end position="116"/>
    </location>
</feature>
<proteinExistence type="predicted"/>
<feature type="compositionally biased region" description="Basic residues" evidence="1">
    <location>
        <begin position="91"/>
        <end position="111"/>
    </location>
</feature>
<dbReference type="EMBL" id="JABSTU010000008">
    <property type="protein sequence ID" value="KAH8022683.1"/>
    <property type="molecule type" value="Genomic_DNA"/>
</dbReference>
<dbReference type="AlphaFoldDB" id="A0A9J6DL01"/>
<accession>A0A9J6DL01</accession>
<protein>
    <submittedName>
        <fullName evidence="2">Uncharacterized protein</fullName>
    </submittedName>
</protein>
<comment type="caution">
    <text evidence="2">The sequence shown here is derived from an EMBL/GenBank/DDBJ whole genome shotgun (WGS) entry which is preliminary data.</text>
</comment>
<gene>
    <name evidence="2" type="ORF">HPB51_001404</name>
</gene>
<dbReference type="Proteomes" id="UP000821866">
    <property type="component" value="Chromosome 6"/>
</dbReference>
<evidence type="ECO:0000313" key="3">
    <source>
        <dbReference type="Proteomes" id="UP000821866"/>
    </source>
</evidence>
<sequence length="185" mass="20671">MSQELLGDKTSQELHAKDSSLNTGRLDPEHCQRVSQPLQTNELKTEKQKKANGSMHSALLKRVSVLNEPRRHISCIIEAFREKGPAGGERKAKKQATKPAAKRSPNKRHKPSQGSLAAARYMNAEKTSQEAAAFYSDSCAEEAQTKRKCHWALDKKKEIKVRGVHIFEDITETVREEAANVGSMH</sequence>
<evidence type="ECO:0000313" key="2">
    <source>
        <dbReference type="EMBL" id="KAH8022683.1"/>
    </source>
</evidence>
<feature type="compositionally biased region" description="Basic and acidic residues" evidence="1">
    <location>
        <begin position="1"/>
        <end position="18"/>
    </location>
</feature>
<name>A0A9J6DL01_RHIMP</name>
<keyword evidence="3" id="KW-1185">Reference proteome</keyword>